<evidence type="ECO:0000256" key="5">
    <source>
        <dbReference type="ARBA" id="ARBA00023136"/>
    </source>
</evidence>
<organism evidence="8 9">
    <name type="scientific">Absidia repens</name>
    <dbReference type="NCBI Taxonomy" id="90262"/>
    <lineage>
        <taxon>Eukaryota</taxon>
        <taxon>Fungi</taxon>
        <taxon>Fungi incertae sedis</taxon>
        <taxon>Mucoromycota</taxon>
        <taxon>Mucoromycotina</taxon>
        <taxon>Mucoromycetes</taxon>
        <taxon>Mucorales</taxon>
        <taxon>Cunninghamellaceae</taxon>
        <taxon>Absidia</taxon>
    </lineage>
</organism>
<dbReference type="Proteomes" id="UP000193560">
    <property type="component" value="Unassembled WGS sequence"/>
</dbReference>
<keyword evidence="9" id="KW-1185">Reference proteome</keyword>
<keyword evidence="4" id="KW-1133">Transmembrane helix</keyword>
<dbReference type="Gene3D" id="1.20.1510.10">
    <property type="entry name" value="Cation efflux protein transmembrane domain"/>
    <property type="match status" value="1"/>
</dbReference>
<proteinExistence type="predicted"/>
<feature type="domain" description="Cation efflux protein transmembrane" evidence="6">
    <location>
        <begin position="96"/>
        <end position="188"/>
    </location>
</feature>
<accession>A0A1X2IUZ8</accession>
<dbReference type="Pfam" id="PF16916">
    <property type="entry name" value="ZT_dimer"/>
    <property type="match status" value="1"/>
</dbReference>
<sequence>MVKSLSRIHLSKLKPCLIKSQTTIGRSWMLSKRRPLAGRSPLLPSTYSIFATAPTMGIRYHGGSSHKHHGDGDHHVHTDLATTLKGSGKKGMQITLVGLAANIGLTASKGVAGWYMNSASLLADAAHSFSDLLSDFVTLYTFKMSRKAPDAIYPYGYGKYETVGSFAVSTLLITGGFAIGLHSFDLLMAVINGTSATVASASPSSLSPEIIDSAANSITSATLSSIDATAVPSSTTSSASDSSHQQSSALSSVMSSLFHHHHHNSSTALDPNAAWFALASVVIKEWLYRATMKIGKLEHSDVLIANAWHHRSDAFSSGLIVAGYIVKSGGSIMSSSVTELIDKGIPPSEIEQIKAVIAKVKTQEPELIDFHSIRGRKLGPFKHLDMILQLNPTLSVEQAHRIEQLVRVTVKKEVSMVQEILIHVDAEKQRPHH</sequence>
<dbReference type="PANTHER" id="PTHR43840">
    <property type="entry name" value="MITOCHONDRIAL METAL TRANSPORTER 1-RELATED"/>
    <property type="match status" value="1"/>
</dbReference>
<dbReference type="InterPro" id="IPR027469">
    <property type="entry name" value="Cation_efflux_TMD_sf"/>
</dbReference>
<dbReference type="InterPro" id="IPR027470">
    <property type="entry name" value="Cation_efflux_CTD"/>
</dbReference>
<reference evidence="8 9" key="1">
    <citation type="submission" date="2016-07" db="EMBL/GenBank/DDBJ databases">
        <title>Pervasive Adenine N6-methylation of Active Genes in Fungi.</title>
        <authorList>
            <consortium name="DOE Joint Genome Institute"/>
            <person name="Mondo S.J."/>
            <person name="Dannebaum R.O."/>
            <person name="Kuo R.C."/>
            <person name="Labutti K."/>
            <person name="Haridas S."/>
            <person name="Kuo A."/>
            <person name="Salamov A."/>
            <person name="Ahrendt S.R."/>
            <person name="Lipzen A."/>
            <person name="Sullivan W."/>
            <person name="Andreopoulos W.B."/>
            <person name="Clum A."/>
            <person name="Lindquist E."/>
            <person name="Daum C."/>
            <person name="Ramamoorthy G.K."/>
            <person name="Gryganskyi A."/>
            <person name="Culley D."/>
            <person name="Magnuson J.K."/>
            <person name="James T.Y."/>
            <person name="O'Malley M.A."/>
            <person name="Stajich J.E."/>
            <person name="Spatafora J.W."/>
            <person name="Visel A."/>
            <person name="Grigoriev I.V."/>
        </authorList>
    </citation>
    <scope>NUCLEOTIDE SEQUENCE [LARGE SCALE GENOMIC DNA]</scope>
    <source>
        <strain evidence="8 9">NRRL 1336</strain>
    </source>
</reference>
<dbReference type="GO" id="GO:0030003">
    <property type="term" value="P:intracellular monoatomic cation homeostasis"/>
    <property type="evidence" value="ECO:0007669"/>
    <property type="project" value="UniProtKB-ARBA"/>
</dbReference>
<keyword evidence="3" id="KW-0812">Transmembrane</keyword>
<evidence type="ECO:0000256" key="4">
    <source>
        <dbReference type="ARBA" id="ARBA00022989"/>
    </source>
</evidence>
<keyword evidence="5" id="KW-0472">Membrane</keyword>
<dbReference type="GO" id="GO:0016020">
    <property type="term" value="C:membrane"/>
    <property type="evidence" value="ECO:0007669"/>
    <property type="project" value="UniProtKB-SubCell"/>
</dbReference>
<dbReference type="PANTHER" id="PTHR43840:SF15">
    <property type="entry name" value="MITOCHONDRIAL METAL TRANSPORTER 1-RELATED"/>
    <property type="match status" value="1"/>
</dbReference>
<dbReference type="EMBL" id="MCGE01000004">
    <property type="protein sequence ID" value="ORZ22614.1"/>
    <property type="molecule type" value="Genomic_DNA"/>
</dbReference>
<dbReference type="Gene3D" id="3.30.70.1350">
    <property type="entry name" value="Cation efflux protein, cytoplasmic domain"/>
    <property type="match status" value="1"/>
</dbReference>
<evidence type="ECO:0000256" key="3">
    <source>
        <dbReference type="ARBA" id="ARBA00022692"/>
    </source>
</evidence>
<evidence type="ECO:0000259" key="6">
    <source>
        <dbReference type="Pfam" id="PF01545"/>
    </source>
</evidence>
<comment type="caution">
    <text evidence="8">The sequence shown here is derived from an EMBL/GenBank/DDBJ whole genome shotgun (WGS) entry which is preliminary data.</text>
</comment>
<evidence type="ECO:0000259" key="7">
    <source>
        <dbReference type="Pfam" id="PF16916"/>
    </source>
</evidence>
<dbReference type="GO" id="GO:0008324">
    <property type="term" value="F:monoatomic cation transmembrane transporter activity"/>
    <property type="evidence" value="ECO:0007669"/>
    <property type="project" value="InterPro"/>
</dbReference>
<dbReference type="OrthoDB" id="435980at2759"/>
<dbReference type="AlphaFoldDB" id="A0A1X2IUZ8"/>
<dbReference type="GO" id="GO:0098771">
    <property type="term" value="P:inorganic ion homeostasis"/>
    <property type="evidence" value="ECO:0007669"/>
    <property type="project" value="UniProtKB-ARBA"/>
</dbReference>
<evidence type="ECO:0000256" key="1">
    <source>
        <dbReference type="ARBA" id="ARBA00004141"/>
    </source>
</evidence>
<feature type="domain" description="Cation efflux protein cytoplasmic" evidence="7">
    <location>
        <begin position="346"/>
        <end position="426"/>
    </location>
</feature>
<dbReference type="InterPro" id="IPR036837">
    <property type="entry name" value="Cation_efflux_CTD_sf"/>
</dbReference>
<name>A0A1X2IUZ8_9FUNG</name>
<dbReference type="STRING" id="90262.A0A1X2IUZ8"/>
<dbReference type="SUPFAM" id="SSF161111">
    <property type="entry name" value="Cation efflux protein transmembrane domain-like"/>
    <property type="match status" value="1"/>
</dbReference>
<dbReference type="InterPro" id="IPR058533">
    <property type="entry name" value="Cation_efflux_TM"/>
</dbReference>
<evidence type="ECO:0000313" key="8">
    <source>
        <dbReference type="EMBL" id="ORZ22614.1"/>
    </source>
</evidence>
<evidence type="ECO:0000313" key="9">
    <source>
        <dbReference type="Proteomes" id="UP000193560"/>
    </source>
</evidence>
<keyword evidence="2" id="KW-0813">Transport</keyword>
<dbReference type="InterPro" id="IPR050291">
    <property type="entry name" value="CDF_Transporter"/>
</dbReference>
<gene>
    <name evidence="8" type="ORF">BCR42DRAFT_406613</name>
</gene>
<evidence type="ECO:0000256" key="2">
    <source>
        <dbReference type="ARBA" id="ARBA00022448"/>
    </source>
</evidence>
<dbReference type="SUPFAM" id="SSF160240">
    <property type="entry name" value="Cation efflux protein cytoplasmic domain-like"/>
    <property type="match status" value="1"/>
</dbReference>
<comment type="subcellular location">
    <subcellularLocation>
        <location evidence="1">Membrane</location>
        <topology evidence="1">Multi-pass membrane protein</topology>
    </subcellularLocation>
</comment>
<protein>
    <submittedName>
        <fullName evidence="8">Uncharacterized protein</fullName>
    </submittedName>
</protein>
<dbReference type="Pfam" id="PF01545">
    <property type="entry name" value="Cation_efflux"/>
    <property type="match status" value="1"/>
</dbReference>